<dbReference type="SUPFAM" id="SSF88659">
    <property type="entry name" value="Sigma3 and sigma4 domains of RNA polymerase sigma factors"/>
    <property type="match status" value="1"/>
</dbReference>
<dbReference type="AlphaFoldDB" id="A0A1M6D243"/>
<evidence type="ECO:0000256" key="2">
    <source>
        <dbReference type="HAMAP-Rule" id="MF_00674"/>
    </source>
</evidence>
<evidence type="ECO:0000313" key="4">
    <source>
        <dbReference type="Proteomes" id="UP000184536"/>
    </source>
</evidence>
<dbReference type="OrthoDB" id="280278at2"/>
<dbReference type="PANTHER" id="PTHR37478:SF2">
    <property type="entry name" value="UPF0251 PROTEIN TK0562"/>
    <property type="match status" value="1"/>
</dbReference>
<protein>
    <recommendedName>
        <fullName evidence="2">UPF0251 protein SAMN02745975_00350</fullName>
    </recommendedName>
</protein>
<dbReference type="Pfam" id="PF02001">
    <property type="entry name" value="DUF134"/>
    <property type="match status" value="1"/>
</dbReference>
<reference evidence="4" key="1">
    <citation type="submission" date="2016-11" db="EMBL/GenBank/DDBJ databases">
        <authorList>
            <person name="Varghese N."/>
            <person name="Submissions S."/>
        </authorList>
    </citation>
    <scope>NUCLEOTIDE SEQUENCE [LARGE SCALE GENOMIC DNA]</scope>
    <source>
        <strain evidence="4">DSM 17957</strain>
    </source>
</reference>
<dbReference type="Gene3D" id="1.10.10.10">
    <property type="entry name" value="Winged helix-like DNA-binding domain superfamily/Winged helix DNA-binding domain"/>
    <property type="match status" value="1"/>
</dbReference>
<dbReference type="InterPro" id="IPR036388">
    <property type="entry name" value="WH-like_DNA-bd_sf"/>
</dbReference>
<evidence type="ECO:0000313" key="3">
    <source>
        <dbReference type="EMBL" id="SHI67191.1"/>
    </source>
</evidence>
<dbReference type="Proteomes" id="UP000184536">
    <property type="component" value="Unassembled WGS sequence"/>
</dbReference>
<accession>A0A1M6D243</accession>
<dbReference type="HAMAP" id="MF_00674">
    <property type="entry name" value="UPF0251"/>
    <property type="match status" value="1"/>
</dbReference>
<dbReference type="STRING" id="1121919.SAMN02745975_00350"/>
<name>A0A1M6D243_9FIRM</name>
<proteinExistence type="inferred from homology"/>
<dbReference type="InterPro" id="IPR002852">
    <property type="entry name" value="UPF0251"/>
</dbReference>
<gene>
    <name evidence="3" type="ORF">SAMN02745975_00350</name>
</gene>
<dbReference type="InterPro" id="IPR013324">
    <property type="entry name" value="RNA_pol_sigma_r3/r4-like"/>
</dbReference>
<sequence length="150" mass="17401">MPRPTKLRKISFVPESTYFIPAGKKMCHIEKVTLKLEELEAMRLKDLENLSQEECAERMHISRQTFQLIIDEGRKKVVEALTTGKAIDIQGGNYTYNICKYRCMDCGKEFDEALEQEDRICPSCGSSHILCTVKEKCCMKPCRKRWCNKL</sequence>
<comment type="similarity">
    <text evidence="1 2">Belongs to the UPF0251 family.</text>
</comment>
<dbReference type="Gene3D" id="2.20.28.10">
    <property type="match status" value="1"/>
</dbReference>
<organism evidence="3 4">
    <name type="scientific">Geosporobacter subterraneus DSM 17957</name>
    <dbReference type="NCBI Taxonomy" id="1121919"/>
    <lineage>
        <taxon>Bacteria</taxon>
        <taxon>Bacillati</taxon>
        <taxon>Bacillota</taxon>
        <taxon>Clostridia</taxon>
        <taxon>Peptostreptococcales</taxon>
        <taxon>Thermotaleaceae</taxon>
        <taxon>Geosporobacter</taxon>
    </lineage>
</organism>
<dbReference type="PANTHER" id="PTHR37478">
    <property type="match status" value="1"/>
</dbReference>
<dbReference type="EMBL" id="FQZV01000005">
    <property type="protein sequence ID" value="SHI67191.1"/>
    <property type="molecule type" value="Genomic_DNA"/>
</dbReference>
<keyword evidence="3" id="KW-0238">DNA-binding</keyword>
<evidence type="ECO:0000256" key="1">
    <source>
        <dbReference type="ARBA" id="ARBA00009350"/>
    </source>
</evidence>
<dbReference type="GO" id="GO:0003677">
    <property type="term" value="F:DNA binding"/>
    <property type="evidence" value="ECO:0007669"/>
    <property type="project" value="UniProtKB-KW"/>
</dbReference>
<keyword evidence="4" id="KW-1185">Reference proteome</keyword>
<dbReference type="RefSeq" id="WP_110939650.1">
    <property type="nucleotide sequence ID" value="NZ_FQZV01000005.1"/>
</dbReference>